<protein>
    <submittedName>
        <fullName evidence="7">Cytochrome C</fullName>
    </submittedName>
</protein>
<evidence type="ECO:0000313" key="7">
    <source>
        <dbReference type="EMBL" id="SAL14328.1"/>
    </source>
</evidence>
<feature type="domain" description="Cytochrome c" evidence="6">
    <location>
        <begin position="179"/>
        <end position="269"/>
    </location>
</feature>
<keyword evidence="1 4" id="KW-0349">Heme</keyword>
<dbReference type="AlphaFoldDB" id="A0A658QRR4"/>
<dbReference type="Proteomes" id="UP000198263">
    <property type="component" value="Unassembled WGS sequence"/>
</dbReference>
<dbReference type="EMBL" id="FCNV02000001">
    <property type="protein sequence ID" value="SAL14328.1"/>
    <property type="molecule type" value="Genomic_DNA"/>
</dbReference>
<organism evidence="7 8">
    <name type="scientific">Caballeronia concitans</name>
    <dbReference type="NCBI Taxonomy" id="1777133"/>
    <lineage>
        <taxon>Bacteria</taxon>
        <taxon>Pseudomonadati</taxon>
        <taxon>Pseudomonadota</taxon>
        <taxon>Betaproteobacteria</taxon>
        <taxon>Burkholderiales</taxon>
        <taxon>Burkholderiaceae</taxon>
        <taxon>Caballeronia</taxon>
    </lineage>
</organism>
<evidence type="ECO:0000256" key="1">
    <source>
        <dbReference type="ARBA" id="ARBA00022617"/>
    </source>
</evidence>
<keyword evidence="3 4" id="KW-0408">Iron</keyword>
<dbReference type="InterPro" id="IPR050597">
    <property type="entry name" value="Cytochrome_c_Oxidase_Subunit"/>
</dbReference>
<evidence type="ECO:0000256" key="4">
    <source>
        <dbReference type="PROSITE-ProRule" id="PRU00433"/>
    </source>
</evidence>
<gene>
    <name evidence="7" type="ORF">AWB72_00664</name>
</gene>
<dbReference type="PROSITE" id="PS51007">
    <property type="entry name" value="CYTC"/>
    <property type="match status" value="2"/>
</dbReference>
<evidence type="ECO:0000256" key="3">
    <source>
        <dbReference type="ARBA" id="ARBA00023004"/>
    </source>
</evidence>
<evidence type="ECO:0000256" key="5">
    <source>
        <dbReference type="SAM" id="MobiDB-lite"/>
    </source>
</evidence>
<keyword evidence="8" id="KW-1185">Reference proteome</keyword>
<dbReference type="InterPro" id="IPR009056">
    <property type="entry name" value="Cyt_c-like_dom"/>
</dbReference>
<keyword evidence="2 4" id="KW-0479">Metal-binding</keyword>
<dbReference type="PANTHER" id="PTHR33751:SF11">
    <property type="entry name" value="BLL4483 PROTEIN"/>
    <property type="match status" value="1"/>
</dbReference>
<dbReference type="GO" id="GO:0046872">
    <property type="term" value="F:metal ion binding"/>
    <property type="evidence" value="ECO:0007669"/>
    <property type="project" value="UniProtKB-KW"/>
</dbReference>
<dbReference type="Gene3D" id="1.10.760.10">
    <property type="entry name" value="Cytochrome c-like domain"/>
    <property type="match status" value="2"/>
</dbReference>
<comment type="caution">
    <text evidence="7">The sequence shown here is derived from an EMBL/GenBank/DDBJ whole genome shotgun (WGS) entry which is preliminary data.</text>
</comment>
<dbReference type="InterPro" id="IPR036909">
    <property type="entry name" value="Cyt_c-like_dom_sf"/>
</dbReference>
<evidence type="ECO:0000313" key="8">
    <source>
        <dbReference type="Proteomes" id="UP000198263"/>
    </source>
</evidence>
<feature type="region of interest" description="Disordered" evidence="5">
    <location>
        <begin position="270"/>
        <end position="293"/>
    </location>
</feature>
<reference evidence="7 8" key="1">
    <citation type="submission" date="2016-01" db="EMBL/GenBank/DDBJ databases">
        <authorList>
            <person name="Peeters C."/>
        </authorList>
    </citation>
    <scope>NUCLEOTIDE SEQUENCE [LARGE SCALE GENOMIC DNA]</scope>
    <source>
        <strain evidence="7">LMG 29315</strain>
    </source>
</reference>
<sequence length="293" mass="31583">MIEFRVASEARRATVAVVRHPPPPYAWPWFATFAPSRTKLGRSPNFMECRVFSRRIFRPLLALAMIGSAGVLSAGQAQAQAQNQPIAPDSMAARVQGCTACHGVHGEGTDNDYFPRLAGKPADYLYNQLQNFREGRRKYPPMNYLVTYLSDDYLHQIAGYFSQQRPPYPAPVKTNVSATTLSRGSQIVLNGDASKNIPACAACHGKGLTGMQPAIPGLVGLHSDYISAQLGAWKSGTRHAKAPDCMQQIATRLSDDDVTAVAAWLSTQTAPANPVPAPAGSSKMPLTCGSEPQ</sequence>
<evidence type="ECO:0000259" key="6">
    <source>
        <dbReference type="PROSITE" id="PS51007"/>
    </source>
</evidence>
<dbReference type="SUPFAM" id="SSF46626">
    <property type="entry name" value="Cytochrome c"/>
    <property type="match status" value="2"/>
</dbReference>
<feature type="domain" description="Cytochrome c" evidence="6">
    <location>
        <begin position="70"/>
        <end position="165"/>
    </location>
</feature>
<dbReference type="GO" id="GO:0020037">
    <property type="term" value="F:heme binding"/>
    <property type="evidence" value="ECO:0007669"/>
    <property type="project" value="InterPro"/>
</dbReference>
<dbReference type="GO" id="GO:0009055">
    <property type="term" value="F:electron transfer activity"/>
    <property type="evidence" value="ECO:0007669"/>
    <property type="project" value="InterPro"/>
</dbReference>
<proteinExistence type="predicted"/>
<name>A0A658QRR4_9BURK</name>
<accession>A0A658QRR4</accession>
<dbReference type="Pfam" id="PF00034">
    <property type="entry name" value="Cytochrom_C"/>
    <property type="match status" value="2"/>
</dbReference>
<dbReference type="PANTHER" id="PTHR33751">
    <property type="entry name" value="CBB3-TYPE CYTOCHROME C OXIDASE SUBUNIT FIXP"/>
    <property type="match status" value="1"/>
</dbReference>
<evidence type="ECO:0000256" key="2">
    <source>
        <dbReference type="ARBA" id="ARBA00022723"/>
    </source>
</evidence>